<dbReference type="OrthoDB" id="6049036at2759"/>
<dbReference type="InterPro" id="IPR000742">
    <property type="entry name" value="EGF"/>
</dbReference>
<dbReference type="Pfam" id="PF26129">
    <property type="entry name" value="Vwde"/>
    <property type="match status" value="1"/>
</dbReference>
<evidence type="ECO:0000256" key="3">
    <source>
        <dbReference type="ARBA" id="ARBA00023180"/>
    </source>
</evidence>
<evidence type="ECO:0000313" key="6">
    <source>
        <dbReference type="EMBL" id="CAC5424569.1"/>
    </source>
</evidence>
<dbReference type="Gene3D" id="2.60.120.260">
    <property type="entry name" value="Galactose-binding domain-like"/>
    <property type="match status" value="1"/>
</dbReference>
<sequence>MNSSVAIISATRCPYPANGACKNAQLLTDSHRSTKFIAPNTSHLLCDTWVAEGWYRFKPNGKDVTMPMSCVEPNHCGTVTPIWFQGVLPKVQDGATLGKGCLNHGKDAILQIIYGGTQCCHEPKDICIQNCGGYYVYRLTRVSGCSTAYCAGNQQVCPYGQYGNGTQCSSNMYPIMTGQPVLENPKCENGELKFSCKIPYDPNDSKAQFQVVWLVDGKPLTKLGTGQPIVQTLSNGDRIARLDGLNLYGNMGKRVSPSKITIPENGGPQTILLTTSIPHCAILGNTYSCDFAVELKAKDNFQYDQSTNGCRYTFKYNKATKQCEAHIKVIATRDFVNDGDKTHTLEFRPIETSSTQKAILPWAKHQLSPIQVHTIDKKKGVCTPLTDPHIKSISGSALHSARNTIDFNVLNQNVYCRQVNSYVIGDSVLYRTKASCNKIRPLEIHIQANQDCYPSRSRINACICGIVAREGNDIVEINGCTRRKNVFYLSKYKQLNDGTTFHTDVGGRKFYINFPSGARLTVTIDVVNKLLSPINLEIPSDHQGCAEGLCGTFDGKYIDRNGKDWANDSKAVSYGEFPKSWFIPKPQSMFYNKSTIINPRYSKGHEYCQCLQNVTSCSGSAKNPLKQVYNGNKGLLLLPSKKHPSGKRSFDTPTQRTEDNISKRSFLTWPTQSGKTLSYSRNLCRKAFQKASLYPHCRENVDDYTVLMDSCTEDIKITDSLNFLDNFVLAYNEACQITIAGDIKYYVTGKNGQLVLPDYVTSDICPSECSMKGRCHQGQCTCNSGYHGPDCSVKVGSVPFIHFIYGEDDVDSLFDIRLEDCRTSYIIADNLMYSPDLQCRVQYLKMENGKLVDDKGKGNILVKGIFTSFNELECPLPPSGVSNGAVVAGFKISITTNRQHYSNEETLIIFDSLCQACNEDGNCTLKPNTCEIDQQCRRKGEQNSRQQICNPSVTQHGWTTDQRVQEIDHFTASLTGCECVDDPGAFTCACCQNAGCPCASKSPHQCVDCTHIDDCGKYPDIFNI</sequence>
<dbReference type="PANTHER" id="PTHR14949:SF54">
    <property type="entry name" value="VWFD DOMAIN-CONTAINING PROTEIN"/>
    <property type="match status" value="1"/>
</dbReference>
<organism evidence="6 7">
    <name type="scientific">Mytilus coruscus</name>
    <name type="common">Sea mussel</name>
    <dbReference type="NCBI Taxonomy" id="42192"/>
    <lineage>
        <taxon>Eukaryota</taxon>
        <taxon>Metazoa</taxon>
        <taxon>Spiralia</taxon>
        <taxon>Lophotrochozoa</taxon>
        <taxon>Mollusca</taxon>
        <taxon>Bivalvia</taxon>
        <taxon>Autobranchia</taxon>
        <taxon>Pteriomorphia</taxon>
        <taxon>Mytilida</taxon>
        <taxon>Mytiloidea</taxon>
        <taxon>Mytilidae</taxon>
        <taxon>Mytilinae</taxon>
        <taxon>Mytilus</taxon>
    </lineage>
</organism>
<evidence type="ECO:0000259" key="4">
    <source>
        <dbReference type="PROSITE" id="PS00022"/>
    </source>
</evidence>
<dbReference type="GO" id="GO:0009986">
    <property type="term" value="C:cell surface"/>
    <property type="evidence" value="ECO:0007669"/>
    <property type="project" value="TreeGrafter"/>
</dbReference>
<dbReference type="InterPro" id="IPR057774">
    <property type="entry name" value="D8C_UMOD/GP2/OIT3-like"/>
</dbReference>
<dbReference type="InterPro" id="IPR050969">
    <property type="entry name" value="Dev_Signal_Modulators"/>
</dbReference>
<name>A0A6J8EVA4_MYTCO</name>
<evidence type="ECO:0000259" key="5">
    <source>
        <dbReference type="PROSITE" id="PS01186"/>
    </source>
</evidence>
<dbReference type="Proteomes" id="UP000507470">
    <property type="component" value="Unassembled WGS sequence"/>
</dbReference>
<reference evidence="6 7" key="1">
    <citation type="submission" date="2020-06" db="EMBL/GenBank/DDBJ databases">
        <authorList>
            <person name="Li R."/>
            <person name="Bekaert M."/>
        </authorList>
    </citation>
    <scope>NUCLEOTIDE SEQUENCE [LARGE SCALE GENOMIC DNA]</scope>
    <source>
        <strain evidence="7">wild</strain>
    </source>
</reference>
<evidence type="ECO:0000313" key="7">
    <source>
        <dbReference type="Proteomes" id="UP000507470"/>
    </source>
</evidence>
<evidence type="ECO:0000256" key="2">
    <source>
        <dbReference type="ARBA" id="ARBA00023157"/>
    </source>
</evidence>
<proteinExistence type="predicted"/>
<keyword evidence="7" id="KW-1185">Reference proteome</keyword>
<dbReference type="GO" id="GO:0005102">
    <property type="term" value="F:signaling receptor binding"/>
    <property type="evidence" value="ECO:0007669"/>
    <property type="project" value="TreeGrafter"/>
</dbReference>
<dbReference type="GO" id="GO:0005576">
    <property type="term" value="C:extracellular region"/>
    <property type="evidence" value="ECO:0007669"/>
    <property type="project" value="TreeGrafter"/>
</dbReference>
<keyword evidence="3" id="KW-0325">Glycoprotein</keyword>
<dbReference type="Pfam" id="PF23106">
    <property type="entry name" value="EGF_Teneurin"/>
    <property type="match status" value="1"/>
</dbReference>
<dbReference type="InterPro" id="IPR058727">
    <property type="entry name" value="Helical_Vwde"/>
</dbReference>
<dbReference type="FunFam" id="2.10.25.10:FF:000001">
    <property type="entry name" value="Tenascin C"/>
    <property type="match status" value="1"/>
</dbReference>
<dbReference type="EMBL" id="CACVKT020010047">
    <property type="protein sequence ID" value="CAC5424569.1"/>
    <property type="molecule type" value="Genomic_DNA"/>
</dbReference>
<feature type="domain" description="EGF-like" evidence="4 5">
    <location>
        <begin position="780"/>
        <end position="791"/>
    </location>
</feature>
<dbReference type="PROSITE" id="PS01186">
    <property type="entry name" value="EGF_2"/>
    <property type="match status" value="1"/>
</dbReference>
<protein>
    <recommendedName>
        <fullName evidence="4 5">EGF-like domain-containing protein</fullName>
    </recommendedName>
</protein>
<dbReference type="Pfam" id="PF23283">
    <property type="entry name" value="D8C_UMOD"/>
    <property type="match status" value="1"/>
</dbReference>
<dbReference type="AlphaFoldDB" id="A0A6J8EVA4"/>
<dbReference type="PANTHER" id="PTHR14949">
    <property type="entry name" value="EGF-LIKE-DOMAIN, MULTIPLE 7, 8"/>
    <property type="match status" value="1"/>
</dbReference>
<accession>A0A6J8EVA4</accession>
<keyword evidence="1" id="KW-0732">Signal</keyword>
<keyword evidence="2" id="KW-1015">Disulfide bond</keyword>
<gene>
    <name evidence="6" type="ORF">MCOR_56463</name>
</gene>
<evidence type="ECO:0000256" key="1">
    <source>
        <dbReference type="ARBA" id="ARBA00022729"/>
    </source>
</evidence>
<dbReference type="PROSITE" id="PS00022">
    <property type="entry name" value="EGF_1"/>
    <property type="match status" value="1"/>
</dbReference>